<feature type="domain" description="UDP-glucose/GDP-mannose dehydrogenase C-terminal" evidence="11">
    <location>
        <begin position="313"/>
        <end position="403"/>
    </location>
</feature>
<feature type="binding site" evidence="10">
    <location>
        <position position="154"/>
    </location>
    <ligand>
        <name>NAD(+)</name>
        <dbReference type="ChEBI" id="CHEBI:57540"/>
    </ligand>
</feature>
<gene>
    <name evidence="12" type="ORF">A9A59_2496</name>
</gene>
<dbReference type="SUPFAM" id="SSF51735">
    <property type="entry name" value="NAD(P)-binding Rossmann-fold domains"/>
    <property type="match status" value="1"/>
</dbReference>
<dbReference type="InterPro" id="IPR017476">
    <property type="entry name" value="UDP-Glc/GDP-Man"/>
</dbReference>
<dbReference type="Pfam" id="PF03721">
    <property type="entry name" value="UDPG_MGDP_dh_N"/>
    <property type="match status" value="1"/>
</dbReference>
<dbReference type="PIRSF" id="PIRSF000124">
    <property type="entry name" value="UDPglc_GDPman_dh"/>
    <property type="match status" value="1"/>
</dbReference>
<dbReference type="GO" id="GO:0003979">
    <property type="term" value="F:UDP-glucose 6-dehydrogenase activity"/>
    <property type="evidence" value="ECO:0007669"/>
    <property type="project" value="UniProtKB-EC"/>
</dbReference>
<dbReference type="InterPro" id="IPR014027">
    <property type="entry name" value="UDP-Glc/GDP-Man_DH_C"/>
</dbReference>
<feature type="binding site" evidence="10">
    <location>
        <position position="87"/>
    </location>
    <ligand>
        <name>NAD(+)</name>
        <dbReference type="ChEBI" id="CHEBI:57540"/>
    </ligand>
</feature>
<feature type="binding site" evidence="9">
    <location>
        <position position="257"/>
    </location>
    <ligand>
        <name>substrate</name>
    </ligand>
</feature>
<feature type="binding site" evidence="10">
    <location>
        <position position="38"/>
    </location>
    <ligand>
        <name>NAD(+)</name>
        <dbReference type="ChEBI" id="CHEBI:57540"/>
    </ligand>
</feature>
<evidence type="ECO:0000256" key="1">
    <source>
        <dbReference type="ARBA" id="ARBA00004701"/>
    </source>
</evidence>
<evidence type="ECO:0000259" key="11">
    <source>
        <dbReference type="SMART" id="SM00984"/>
    </source>
</evidence>
<dbReference type="SUPFAM" id="SSF52413">
    <property type="entry name" value="UDP-glucose/GDP-mannose dehydrogenase C-terminal domain"/>
    <property type="match status" value="1"/>
</dbReference>
<dbReference type="InterPro" id="IPR028357">
    <property type="entry name" value="UDPglc_DH_bac"/>
</dbReference>
<name>A0A2A9HHE3_TEPT2</name>
<dbReference type="GO" id="GO:0051287">
    <property type="term" value="F:NAD binding"/>
    <property type="evidence" value="ECO:0007669"/>
    <property type="project" value="InterPro"/>
</dbReference>
<dbReference type="AlphaFoldDB" id="A0A2A9HHE3"/>
<feature type="active site" description="Nucleophile" evidence="8">
    <location>
        <position position="260"/>
    </location>
</feature>
<dbReference type="PANTHER" id="PTHR43750:SF3">
    <property type="entry name" value="UDP-GLUCOSE 6-DEHYDROGENASE TUAD"/>
    <property type="match status" value="1"/>
</dbReference>
<dbReference type="GO" id="GO:0000271">
    <property type="term" value="P:polysaccharide biosynthetic process"/>
    <property type="evidence" value="ECO:0007669"/>
    <property type="project" value="InterPro"/>
</dbReference>
<dbReference type="RefSeq" id="WP_165772717.1">
    <property type="nucleotide sequence ID" value="NZ_PDJQ01000001.1"/>
</dbReference>
<evidence type="ECO:0000256" key="7">
    <source>
        <dbReference type="PIRNR" id="PIRNR000124"/>
    </source>
</evidence>
<dbReference type="Pfam" id="PF00984">
    <property type="entry name" value="UDPG_MGDP_dh"/>
    <property type="match status" value="1"/>
</dbReference>
<keyword evidence="5 7" id="KW-0520">NAD</keyword>
<evidence type="ECO:0000256" key="10">
    <source>
        <dbReference type="PIRSR" id="PIRSR500134-3"/>
    </source>
</evidence>
<evidence type="ECO:0000313" key="12">
    <source>
        <dbReference type="EMBL" id="PFG75228.1"/>
    </source>
</evidence>
<dbReference type="EC" id="1.1.1.22" evidence="3 7"/>
<protein>
    <recommendedName>
        <fullName evidence="3 7">UDP-glucose 6-dehydrogenase</fullName>
        <ecNumber evidence="3 7">1.1.1.22</ecNumber>
    </recommendedName>
</protein>
<dbReference type="InterPro" id="IPR014026">
    <property type="entry name" value="UDP-Glc/GDP-Man_DH_dimer"/>
</dbReference>
<dbReference type="Gene3D" id="1.20.5.100">
    <property type="entry name" value="Cytochrome c1, transmembrane anchor, C-terminal"/>
    <property type="match status" value="1"/>
</dbReference>
<feature type="binding site" evidence="9">
    <location>
        <begin position="151"/>
        <end position="154"/>
    </location>
    <ligand>
        <name>substrate</name>
    </ligand>
</feature>
<evidence type="ECO:0000256" key="4">
    <source>
        <dbReference type="ARBA" id="ARBA00023002"/>
    </source>
</evidence>
<sequence length="435" mass="46140">MEAERVLVIGVGRIGAVTAVGLAHLLHDVTGVDTNAGRVEELQAGRLREAEPGLRAALRSALRLRRLRFAQGVAPAGFDFAFLCVDTPPLPGGEPDLRQLFAAAEFAAQTVRTGGIVVTRSTVPPGTGDRLEAALRAAGRGDLSVVHVPEFLREGRAWEDFREPDRIVIGARDAARAERVARLFAGISAPVYCCDRVTAELAKYAANAFLATTVSFANEMADLAARLGADPEMLFETLRADRRIGREAYLGPGLGFGGHCLPKDTAALEYVAATQGLPLHQLRATIQVNRERVGRAVAWLEETLGGLDGRCIALLGLAFKPGTDDLRESRSLALAAELTLRGAEVRGYDPLVRAAAGVHCPGTLPAAIEGADALVVAHRTEWVRAIDPADAAKLMARHAVFDAPGGIDHRAWTAAGFVTNRCLRAPVAAADGADR</sequence>
<comment type="caution">
    <text evidence="12">The sequence shown here is derived from an EMBL/GenBank/DDBJ whole genome shotgun (WGS) entry which is preliminary data.</text>
</comment>
<dbReference type="SUPFAM" id="SSF48179">
    <property type="entry name" value="6-phosphogluconate dehydrogenase C-terminal domain-like"/>
    <property type="match status" value="1"/>
</dbReference>
<dbReference type="SMART" id="SM00984">
    <property type="entry name" value="UDPG_MGDP_dh_C"/>
    <property type="match status" value="1"/>
</dbReference>
<dbReference type="InterPro" id="IPR001732">
    <property type="entry name" value="UDP-Glc/GDP-Man_DH_N"/>
</dbReference>
<dbReference type="InterPro" id="IPR036291">
    <property type="entry name" value="NAD(P)-bd_dom_sf"/>
</dbReference>
<evidence type="ECO:0000256" key="8">
    <source>
        <dbReference type="PIRSR" id="PIRSR500134-1"/>
    </source>
</evidence>
<dbReference type="Proteomes" id="UP000223071">
    <property type="component" value="Unassembled WGS sequence"/>
</dbReference>
<feature type="binding site" evidence="10">
    <location>
        <position position="122"/>
    </location>
    <ligand>
        <name>NAD(+)</name>
        <dbReference type="ChEBI" id="CHEBI:57540"/>
    </ligand>
</feature>
<dbReference type="InterPro" id="IPR036220">
    <property type="entry name" value="UDP-Glc/GDP-Man_DH_C_sf"/>
</dbReference>
<accession>A0A2A9HHE3</accession>
<dbReference type="PANTHER" id="PTHR43750">
    <property type="entry name" value="UDP-GLUCOSE 6-DEHYDROGENASE TUAD"/>
    <property type="match status" value="1"/>
</dbReference>
<dbReference type="NCBIfam" id="TIGR03026">
    <property type="entry name" value="NDP-sugDHase"/>
    <property type="match status" value="1"/>
</dbReference>
<dbReference type="Gene3D" id="3.40.50.720">
    <property type="entry name" value="NAD(P)-binding Rossmann-like Domain"/>
    <property type="match status" value="2"/>
</dbReference>
<dbReference type="UniPathway" id="UPA00038">
    <property type="reaction ID" value="UER00491"/>
</dbReference>
<feature type="binding site" evidence="10">
    <location>
        <position position="327"/>
    </location>
    <ligand>
        <name>NAD(+)</name>
        <dbReference type="ChEBI" id="CHEBI:57540"/>
    </ligand>
</feature>
<evidence type="ECO:0000256" key="9">
    <source>
        <dbReference type="PIRSR" id="PIRSR500134-2"/>
    </source>
</evidence>
<comment type="catalytic activity">
    <reaction evidence="6 7">
        <text>UDP-alpha-D-glucose + 2 NAD(+) + H2O = UDP-alpha-D-glucuronate + 2 NADH + 3 H(+)</text>
        <dbReference type="Rhea" id="RHEA:23596"/>
        <dbReference type="ChEBI" id="CHEBI:15377"/>
        <dbReference type="ChEBI" id="CHEBI:15378"/>
        <dbReference type="ChEBI" id="CHEBI:57540"/>
        <dbReference type="ChEBI" id="CHEBI:57945"/>
        <dbReference type="ChEBI" id="CHEBI:58052"/>
        <dbReference type="ChEBI" id="CHEBI:58885"/>
        <dbReference type="EC" id="1.1.1.22"/>
    </reaction>
</comment>
<evidence type="ECO:0000256" key="2">
    <source>
        <dbReference type="ARBA" id="ARBA00006601"/>
    </source>
</evidence>
<dbReference type="EMBL" id="PDJQ01000001">
    <property type="protein sequence ID" value="PFG75228.1"/>
    <property type="molecule type" value="Genomic_DNA"/>
</dbReference>
<comment type="pathway">
    <text evidence="1">Nucleotide-sugar biosynthesis; UDP-alpha-D-glucuronate biosynthesis; UDP-alpha-D-glucuronate from UDP-alpha-D-glucose: step 1/1.</text>
</comment>
<keyword evidence="4 7" id="KW-0560">Oxidoreductase</keyword>
<feature type="binding site" evidence="9">
    <location>
        <position position="320"/>
    </location>
    <ligand>
        <name>substrate</name>
    </ligand>
</feature>
<organism evidence="12 13">
    <name type="scientific">Tepidiforma thermophila (strain KCTC 52669 / CGMCC 1.13589 / G233)</name>
    <dbReference type="NCBI Taxonomy" id="2761530"/>
    <lineage>
        <taxon>Bacteria</taxon>
        <taxon>Bacillati</taxon>
        <taxon>Chloroflexota</taxon>
        <taxon>Tepidiformia</taxon>
        <taxon>Tepidiformales</taxon>
        <taxon>Tepidiformaceae</taxon>
        <taxon>Tepidiforma</taxon>
    </lineage>
</organism>
<reference evidence="12 13" key="1">
    <citation type="submission" date="2017-09" db="EMBL/GenBank/DDBJ databases">
        <title>Sequencing the genomes of two abundant thermophiles in Great Basin hot springs: Thermocrinis jamiesonii and novel Chloroflexi Thermoflexus hugenholtzii.</title>
        <authorList>
            <person name="Hedlund B."/>
        </authorList>
    </citation>
    <scope>NUCLEOTIDE SEQUENCE [LARGE SCALE GENOMIC DNA]</scope>
    <source>
        <strain evidence="12 13">G233</strain>
    </source>
</reference>
<comment type="similarity">
    <text evidence="2 7">Belongs to the UDP-glucose/GDP-mannose dehydrogenase family.</text>
</comment>
<evidence type="ECO:0000256" key="5">
    <source>
        <dbReference type="ARBA" id="ARBA00023027"/>
    </source>
</evidence>
<evidence type="ECO:0000256" key="6">
    <source>
        <dbReference type="ARBA" id="ARBA00047473"/>
    </source>
</evidence>
<evidence type="ECO:0000256" key="3">
    <source>
        <dbReference type="ARBA" id="ARBA00012954"/>
    </source>
</evidence>
<dbReference type="PIRSF" id="PIRSF500134">
    <property type="entry name" value="UDPglc_DH_bac"/>
    <property type="match status" value="1"/>
</dbReference>
<keyword evidence="13" id="KW-1185">Reference proteome</keyword>
<evidence type="ECO:0000313" key="13">
    <source>
        <dbReference type="Proteomes" id="UP000223071"/>
    </source>
</evidence>
<proteinExistence type="inferred from homology"/>
<dbReference type="GO" id="GO:0006065">
    <property type="term" value="P:UDP-glucuronate biosynthetic process"/>
    <property type="evidence" value="ECO:0007669"/>
    <property type="project" value="UniProtKB-UniPathway"/>
</dbReference>
<feature type="binding site" evidence="10">
    <location>
        <position position="263"/>
    </location>
    <ligand>
        <name>NAD(+)</name>
        <dbReference type="ChEBI" id="CHEBI:57540"/>
    </ligand>
</feature>
<dbReference type="Pfam" id="PF03720">
    <property type="entry name" value="UDPG_MGDP_dh_C"/>
    <property type="match status" value="1"/>
</dbReference>
<feature type="binding site" evidence="10">
    <location>
        <position position="33"/>
    </location>
    <ligand>
        <name>NAD(+)</name>
        <dbReference type="ChEBI" id="CHEBI:57540"/>
    </ligand>
</feature>
<dbReference type="InterPro" id="IPR008927">
    <property type="entry name" value="6-PGluconate_DH-like_C_sf"/>
</dbReference>
<feature type="binding site" evidence="9">
    <location>
        <position position="203"/>
    </location>
    <ligand>
        <name>substrate</name>
    </ligand>
</feature>
<feature type="binding site" evidence="9">
    <location>
        <begin position="249"/>
        <end position="253"/>
    </location>
    <ligand>
        <name>substrate</name>
    </ligand>
</feature>